<name>A0A1T4M5M4_9SPIR</name>
<dbReference type="STRING" id="225004.SAMN02745152_00766"/>
<keyword evidence="1" id="KW-0732">Signal</keyword>
<evidence type="ECO:0000256" key="1">
    <source>
        <dbReference type="SAM" id="SignalP"/>
    </source>
</evidence>
<dbReference type="PROSITE" id="PS51257">
    <property type="entry name" value="PROKAR_LIPOPROTEIN"/>
    <property type="match status" value="1"/>
</dbReference>
<dbReference type="AlphaFoldDB" id="A0A1T4M5M4"/>
<dbReference type="GeneID" id="303367027"/>
<proteinExistence type="predicted"/>
<accession>A0A1T4M5M4</accession>
<sequence length="280" mass="32715">MKKFCLCAAIFCLAAACFAENEISDFCQKKIDEFVTLRVELKSEDDLTAVEMIKNIENETMIVLPAVAKDFEQEKQILANLYFMEAYARILTKENRVQLRKNMKKRMNDCLELMQKRSEEQLSKWFYVSTADVTSYYMTRSIAATFYWGFKVKDWHKKALKKDKFMASANACLGNWNFYAPPPIGSNKKARQLYKNGIKGARTPGEKYMVYTYYSQFLYELGEKDECEKYMELAYGLELGTKELDLMRKCNDEGISYLQYMRNSSGIDEEIPEAEKEEDD</sequence>
<dbReference type="EMBL" id="FUXC01000003">
    <property type="protein sequence ID" value="SJZ62283.1"/>
    <property type="molecule type" value="Genomic_DNA"/>
</dbReference>
<protein>
    <recommendedName>
        <fullName evidence="4">Lipoprotein</fullName>
    </recommendedName>
</protein>
<dbReference type="Proteomes" id="UP000190395">
    <property type="component" value="Unassembled WGS sequence"/>
</dbReference>
<dbReference type="RefSeq" id="WP_078930520.1">
    <property type="nucleotide sequence ID" value="NZ_CAMFAQ010000024.1"/>
</dbReference>
<reference evidence="2 3" key="1">
    <citation type="submission" date="2017-02" db="EMBL/GenBank/DDBJ databases">
        <authorList>
            <person name="Peterson S.W."/>
        </authorList>
    </citation>
    <scope>NUCLEOTIDE SEQUENCE [LARGE SCALE GENOMIC DNA]</scope>
    <source>
        <strain evidence="2 3">ATCC BAA-909</strain>
    </source>
</reference>
<evidence type="ECO:0000313" key="3">
    <source>
        <dbReference type="Proteomes" id="UP000190395"/>
    </source>
</evidence>
<dbReference type="OrthoDB" id="357744at2"/>
<evidence type="ECO:0000313" key="2">
    <source>
        <dbReference type="EMBL" id="SJZ62283.1"/>
    </source>
</evidence>
<feature type="signal peptide" evidence="1">
    <location>
        <begin position="1"/>
        <end position="19"/>
    </location>
</feature>
<gene>
    <name evidence="2" type="ORF">SAMN02745152_00766</name>
</gene>
<organism evidence="2 3">
    <name type="scientific">Treponema berlinense</name>
    <dbReference type="NCBI Taxonomy" id="225004"/>
    <lineage>
        <taxon>Bacteria</taxon>
        <taxon>Pseudomonadati</taxon>
        <taxon>Spirochaetota</taxon>
        <taxon>Spirochaetia</taxon>
        <taxon>Spirochaetales</taxon>
        <taxon>Treponemataceae</taxon>
        <taxon>Treponema</taxon>
    </lineage>
</organism>
<keyword evidence="3" id="KW-1185">Reference proteome</keyword>
<feature type="chain" id="PRO_5012165201" description="Lipoprotein" evidence="1">
    <location>
        <begin position="20"/>
        <end position="280"/>
    </location>
</feature>
<evidence type="ECO:0008006" key="4">
    <source>
        <dbReference type="Google" id="ProtNLM"/>
    </source>
</evidence>